<accession>A0A0D0ZX46</accession>
<dbReference type="CDD" id="cd16935">
    <property type="entry name" value="HATPase_AgrC-ComD-like"/>
    <property type="match status" value="1"/>
</dbReference>
<dbReference type="AlphaFoldDB" id="A0A0D0ZX46"/>
<evidence type="ECO:0000256" key="1">
    <source>
        <dbReference type="SAM" id="Phobius"/>
    </source>
</evidence>
<keyword evidence="1" id="KW-0812">Transmembrane</keyword>
<feature type="transmembrane region" description="Helical" evidence="1">
    <location>
        <begin position="208"/>
        <end position="230"/>
    </location>
</feature>
<gene>
    <name evidence="3" type="ORF">N495_06170</name>
</gene>
<dbReference type="InterPro" id="IPR036890">
    <property type="entry name" value="HATPase_C_sf"/>
</dbReference>
<dbReference type="GO" id="GO:0016301">
    <property type="term" value="F:kinase activity"/>
    <property type="evidence" value="ECO:0007669"/>
    <property type="project" value="UniProtKB-KW"/>
</dbReference>
<dbReference type="Gene3D" id="3.30.565.10">
    <property type="entry name" value="Histidine kinase-like ATPase, C-terminal domain"/>
    <property type="match status" value="1"/>
</dbReference>
<comment type="caution">
    <text evidence="3">The sequence shown here is derived from an EMBL/GenBank/DDBJ whole genome shotgun (WGS) entry which is preliminary data.</text>
</comment>
<keyword evidence="3" id="KW-0808">Transferase</keyword>
<sequence>MGNIELIDKIGFLSATLALPFHYWIQYHFLNKFLGFKGKIYKFVFFVVLLIIFNFLTLKIQYPFRIIVNDLLWFILLCYLCYGNILIKLYAAIVPDAILLLIYITFLSFDFHISSYINSLNIGSGRDLFLLCLINLGRELINLALFFMVLKNICKFLNFKDRTVNTYQSLYLLIPCLATYSLILIFYFVQAIHVDNKDYYLFSIFPGIYSAVPLVSISLLVSILITAYTFKKMLEGEEIQQKNLLMEQQFKLQIDHSKNLEGVYSGIRRIMHDMNNHLICLKNLAKSKNIEEINNYLDTLGQTINKLDCKIKTGNAASDAVINEKYNIAKLEGIEFSCDFLIPEGLTLSSVDLCIILGNALDNALEACMRIKNGNIHKEISVNSYIRDLYLIIEVSNSATDKIQYNKNKIVTKKNDKINHGIGISNIEMIVEKYNGILDIIEGKNKFVLNLMLKVKET</sequence>
<evidence type="ECO:0000313" key="3">
    <source>
        <dbReference type="EMBL" id="KIS23188.1"/>
    </source>
</evidence>
<dbReference type="EMBL" id="JXSU01000007">
    <property type="protein sequence ID" value="KIS23188.1"/>
    <property type="molecule type" value="Genomic_DNA"/>
</dbReference>
<dbReference type="RefSeq" id="WP_003487110.1">
    <property type="nucleotide sequence ID" value="NZ_JXSU01000007.1"/>
</dbReference>
<feature type="domain" description="Sensor histidine kinase NatK-like C-terminal" evidence="2">
    <location>
        <begin position="350"/>
        <end position="453"/>
    </location>
</feature>
<keyword evidence="1" id="KW-1133">Transmembrane helix</keyword>
<dbReference type="InterPro" id="IPR032834">
    <property type="entry name" value="NatK-like_C"/>
</dbReference>
<organism evidence="3 4">
    <name type="scientific">Clostridium botulinum B2 450</name>
    <dbReference type="NCBI Taxonomy" id="1379739"/>
    <lineage>
        <taxon>Bacteria</taxon>
        <taxon>Bacillati</taxon>
        <taxon>Bacillota</taxon>
        <taxon>Clostridia</taxon>
        <taxon>Eubacteriales</taxon>
        <taxon>Clostridiaceae</taxon>
        <taxon>Clostridium</taxon>
    </lineage>
</organism>
<feature type="transmembrane region" description="Helical" evidence="1">
    <location>
        <begin position="170"/>
        <end position="188"/>
    </location>
</feature>
<dbReference type="PANTHER" id="PTHR40448">
    <property type="entry name" value="TWO-COMPONENT SENSOR HISTIDINE KINASE"/>
    <property type="match status" value="1"/>
</dbReference>
<dbReference type="Proteomes" id="UP000032250">
    <property type="component" value="Unassembled WGS sequence"/>
</dbReference>
<dbReference type="OrthoDB" id="1634477at2"/>
<evidence type="ECO:0000259" key="2">
    <source>
        <dbReference type="Pfam" id="PF14501"/>
    </source>
</evidence>
<feature type="transmembrane region" description="Helical" evidence="1">
    <location>
        <begin position="128"/>
        <end position="150"/>
    </location>
</feature>
<dbReference type="Pfam" id="PF14501">
    <property type="entry name" value="HATPase_c_5"/>
    <property type="match status" value="1"/>
</dbReference>
<dbReference type="PATRIC" id="fig|1379739.3.peg.1564"/>
<feature type="transmembrane region" description="Helical" evidence="1">
    <location>
        <begin position="40"/>
        <end position="58"/>
    </location>
</feature>
<keyword evidence="3" id="KW-0418">Kinase</keyword>
<reference evidence="3 4" key="1">
    <citation type="submission" date="2014-06" db="EMBL/GenBank/DDBJ databases">
        <title>Genome characterization of distinct group I Clostridium botulinum lineages.</title>
        <authorList>
            <person name="Giordani F."/>
            <person name="Anselmo A."/>
            <person name="Fillo S."/>
            <person name="Palozzi A.M."/>
            <person name="Fortunato A."/>
            <person name="Gentile B."/>
            <person name="Ciammaruconi A."/>
            <person name="Anniballi F."/>
            <person name="De Medici D."/>
            <person name="Lista F."/>
        </authorList>
    </citation>
    <scope>NUCLEOTIDE SEQUENCE [LARGE SCALE GENOMIC DNA]</scope>
    <source>
        <strain evidence="3 4">B2 450</strain>
    </source>
</reference>
<name>A0A0D0ZX46_CLOBO</name>
<dbReference type="SUPFAM" id="SSF55874">
    <property type="entry name" value="ATPase domain of HSP90 chaperone/DNA topoisomerase II/histidine kinase"/>
    <property type="match status" value="1"/>
</dbReference>
<proteinExistence type="predicted"/>
<evidence type="ECO:0000313" key="4">
    <source>
        <dbReference type="Proteomes" id="UP000032250"/>
    </source>
</evidence>
<protein>
    <submittedName>
        <fullName evidence="3">Histidine kinase</fullName>
    </submittedName>
</protein>
<dbReference type="HOGENOM" id="CLU_020211_13_1_9"/>
<keyword evidence="1" id="KW-0472">Membrane</keyword>
<dbReference type="GO" id="GO:0042802">
    <property type="term" value="F:identical protein binding"/>
    <property type="evidence" value="ECO:0007669"/>
    <property type="project" value="TreeGrafter"/>
</dbReference>
<dbReference type="PANTHER" id="PTHR40448:SF1">
    <property type="entry name" value="TWO-COMPONENT SENSOR HISTIDINE KINASE"/>
    <property type="match status" value="1"/>
</dbReference>